<comment type="similarity">
    <text evidence="2 11">Belongs to the glycosyl hydrolase 1 family.</text>
</comment>
<feature type="binding site" evidence="10">
    <location>
        <begin position="399"/>
        <end position="400"/>
    </location>
    <ligand>
        <name>substrate</name>
    </ligand>
</feature>
<feature type="active site" description="Proton donor" evidence="9">
    <location>
        <position position="169"/>
    </location>
</feature>
<keyword evidence="6" id="KW-0119">Carbohydrate metabolism</keyword>
<keyword evidence="5" id="KW-0136">Cellulose degradation</keyword>
<dbReference type="SUPFAM" id="SSF51445">
    <property type="entry name" value="(Trans)glycosidases"/>
    <property type="match status" value="1"/>
</dbReference>
<dbReference type="RefSeq" id="WP_116174469.1">
    <property type="nucleotide sequence ID" value="NZ_CP144375.1"/>
</dbReference>
<accession>A0A3E0HUI6</accession>
<feature type="binding site" evidence="10">
    <location>
        <position position="168"/>
    </location>
    <ligand>
        <name>substrate</name>
    </ligand>
</feature>
<dbReference type="EC" id="3.2.1.21" evidence="3 11"/>
<feature type="binding site" evidence="10">
    <location>
        <position position="124"/>
    </location>
    <ligand>
        <name>substrate</name>
    </ligand>
</feature>
<dbReference type="GO" id="GO:0008422">
    <property type="term" value="F:beta-glucosidase activity"/>
    <property type="evidence" value="ECO:0007669"/>
    <property type="project" value="UniProtKB-EC"/>
</dbReference>
<evidence type="ECO:0000256" key="3">
    <source>
        <dbReference type="ARBA" id="ARBA00012744"/>
    </source>
</evidence>
<sequence length="437" mass="48088">MSEPVLPSFPGDFLWGVSTSAYQVEGAVSEGGRGRSVWDTFCETPDRVFSGQSGAIACDHYHRYPEDIGLMRDLGVGAYRFSIAWPRVQPEGTGAANPEGLAFYDRLVDALCEAGITPVATVYHWDTPQLIEDAGGWLSRDTAKHFAEYASIVGAKLADRVPMWIPINEPMVTTVYGYGIGQYAPGQFLLMDAIPTAHHQNLAHGLAVQALRAAGAKQIGTANNHGPVWAATDTPGDREAAGRASDLINWLFADPVLGAGYPESMHQHLPAGFADDLPAISAPIDFYGVNYYEPTQVSAPSEGNPLPFDLGEVEGYPMTTNGSPVVPDGLRQFLIELRERHGDRLPPVQITENGCSFDGVDDRARIDFLAEHLRSLRLAMHEGVDVRGYFVWSLLDNFEWSKGYQPRFGLVDVDYETQRRTPKASFTWYRELIRGDH</sequence>
<feature type="binding site" evidence="10">
    <location>
        <position position="292"/>
    </location>
    <ligand>
        <name>substrate</name>
    </ligand>
</feature>
<protein>
    <recommendedName>
        <fullName evidence="3 11">Beta-glucosidase</fullName>
        <ecNumber evidence="3 11">3.2.1.21</ecNumber>
    </recommendedName>
</protein>
<dbReference type="EMBL" id="QUNO01000004">
    <property type="protein sequence ID" value="REH49916.1"/>
    <property type="molecule type" value="Genomic_DNA"/>
</dbReference>
<dbReference type="GO" id="GO:0030245">
    <property type="term" value="P:cellulose catabolic process"/>
    <property type="evidence" value="ECO:0007669"/>
    <property type="project" value="UniProtKB-KW"/>
</dbReference>
<dbReference type="Proteomes" id="UP000256269">
    <property type="component" value="Unassembled WGS sequence"/>
</dbReference>
<dbReference type="GO" id="GO:0005829">
    <property type="term" value="C:cytosol"/>
    <property type="evidence" value="ECO:0007669"/>
    <property type="project" value="TreeGrafter"/>
</dbReference>
<evidence type="ECO:0000256" key="6">
    <source>
        <dbReference type="ARBA" id="ARBA00023277"/>
    </source>
</evidence>
<evidence type="ECO:0000256" key="10">
    <source>
        <dbReference type="PIRSR" id="PIRSR617736-2"/>
    </source>
</evidence>
<reference evidence="12 13" key="1">
    <citation type="submission" date="2018-08" db="EMBL/GenBank/DDBJ databases">
        <title>Genomic Encyclopedia of Archaeal and Bacterial Type Strains, Phase II (KMG-II): from individual species to whole genera.</title>
        <authorList>
            <person name="Goeker M."/>
        </authorList>
    </citation>
    <scope>NUCLEOTIDE SEQUENCE [LARGE SCALE GENOMIC DNA]</scope>
    <source>
        <strain evidence="12 13">DSM 45791</strain>
    </source>
</reference>
<proteinExistence type="inferred from homology"/>
<evidence type="ECO:0000256" key="2">
    <source>
        <dbReference type="ARBA" id="ARBA00010838"/>
    </source>
</evidence>
<keyword evidence="13" id="KW-1185">Reference proteome</keyword>
<evidence type="ECO:0000256" key="9">
    <source>
        <dbReference type="PIRSR" id="PIRSR617736-1"/>
    </source>
</evidence>
<dbReference type="PANTHER" id="PTHR10353:SF36">
    <property type="entry name" value="LP05116P"/>
    <property type="match status" value="1"/>
</dbReference>
<dbReference type="PRINTS" id="PR00131">
    <property type="entry name" value="GLHYDRLASE1"/>
</dbReference>
<feature type="binding site" evidence="10">
    <location>
        <position position="392"/>
    </location>
    <ligand>
        <name>substrate</name>
    </ligand>
</feature>
<dbReference type="OrthoDB" id="9765195at2"/>
<dbReference type="FunFam" id="3.20.20.80:FF:000004">
    <property type="entry name" value="Beta-glucosidase 6-phospho-beta-glucosidase"/>
    <property type="match status" value="1"/>
</dbReference>
<organism evidence="12 13">
    <name type="scientific">Kutzneria buriramensis</name>
    <dbReference type="NCBI Taxonomy" id="1045776"/>
    <lineage>
        <taxon>Bacteria</taxon>
        <taxon>Bacillati</taxon>
        <taxon>Actinomycetota</taxon>
        <taxon>Actinomycetes</taxon>
        <taxon>Pseudonocardiales</taxon>
        <taxon>Pseudonocardiaceae</taxon>
        <taxon>Kutzneria</taxon>
    </lineage>
</organism>
<dbReference type="Gene3D" id="3.20.20.80">
    <property type="entry name" value="Glycosidases"/>
    <property type="match status" value="1"/>
</dbReference>
<dbReference type="InterPro" id="IPR001360">
    <property type="entry name" value="Glyco_hydro_1"/>
</dbReference>
<dbReference type="InterPro" id="IPR017853">
    <property type="entry name" value="GH"/>
</dbReference>
<feature type="active site" description="Nucleophile" evidence="9">
    <location>
        <position position="352"/>
    </location>
</feature>
<evidence type="ECO:0000313" key="12">
    <source>
        <dbReference type="EMBL" id="REH49916.1"/>
    </source>
</evidence>
<dbReference type="NCBIfam" id="TIGR03356">
    <property type="entry name" value="BGL"/>
    <property type="match status" value="1"/>
</dbReference>
<feature type="binding site" evidence="10">
    <location>
        <position position="23"/>
    </location>
    <ligand>
        <name>substrate</name>
    </ligand>
</feature>
<evidence type="ECO:0000256" key="8">
    <source>
        <dbReference type="ARBA" id="ARBA00023326"/>
    </source>
</evidence>
<evidence type="ECO:0000256" key="4">
    <source>
        <dbReference type="ARBA" id="ARBA00022801"/>
    </source>
</evidence>
<evidence type="ECO:0000256" key="7">
    <source>
        <dbReference type="ARBA" id="ARBA00023295"/>
    </source>
</evidence>
<evidence type="ECO:0000256" key="1">
    <source>
        <dbReference type="ARBA" id="ARBA00000448"/>
    </source>
</evidence>
<evidence type="ECO:0000256" key="5">
    <source>
        <dbReference type="ARBA" id="ARBA00023001"/>
    </source>
</evidence>
<dbReference type="Pfam" id="PF00232">
    <property type="entry name" value="Glyco_hydro_1"/>
    <property type="match status" value="1"/>
</dbReference>
<comment type="caution">
    <text evidence="12">The sequence shown here is derived from an EMBL/GenBank/DDBJ whole genome shotgun (WGS) entry which is preliminary data.</text>
</comment>
<dbReference type="AlphaFoldDB" id="A0A3E0HUI6"/>
<gene>
    <name evidence="12" type="ORF">BCF44_104182</name>
</gene>
<keyword evidence="4 11" id="KW-0378">Hydrolase</keyword>
<keyword evidence="8" id="KW-0624">Polysaccharide degradation</keyword>
<dbReference type="InterPro" id="IPR017736">
    <property type="entry name" value="Glyco_hydro_1_beta-glucosidase"/>
</dbReference>
<dbReference type="PROSITE" id="PS00653">
    <property type="entry name" value="GLYCOSYL_HYDROL_F1_2"/>
    <property type="match status" value="1"/>
</dbReference>
<dbReference type="InterPro" id="IPR033132">
    <property type="entry name" value="GH_1_N_CS"/>
</dbReference>
<evidence type="ECO:0000256" key="11">
    <source>
        <dbReference type="RuleBase" id="RU361175"/>
    </source>
</evidence>
<keyword evidence="7 11" id="KW-0326">Glycosidase</keyword>
<evidence type="ECO:0000313" key="13">
    <source>
        <dbReference type="Proteomes" id="UP000256269"/>
    </source>
</evidence>
<dbReference type="PANTHER" id="PTHR10353">
    <property type="entry name" value="GLYCOSYL HYDROLASE"/>
    <property type="match status" value="1"/>
</dbReference>
<comment type="catalytic activity">
    <reaction evidence="1 11">
        <text>Hydrolysis of terminal, non-reducing beta-D-glucosyl residues with release of beta-D-glucose.</text>
        <dbReference type="EC" id="3.2.1.21"/>
    </reaction>
</comment>
<name>A0A3E0HUI6_9PSEU</name>